<dbReference type="EMBL" id="LN483249">
    <property type="protein sequence ID" value="CDZ97945.1"/>
    <property type="molecule type" value="Genomic_DNA"/>
</dbReference>
<dbReference type="InterPro" id="IPR038881">
    <property type="entry name" value="Yae1-like"/>
</dbReference>
<protein>
    <submittedName>
        <fullName evidence="1">Uncharacterized conserved protein</fullName>
    </submittedName>
</protein>
<proteinExistence type="predicted"/>
<reference evidence="1" key="1">
    <citation type="submission" date="2014-08" db="EMBL/GenBank/DDBJ databases">
        <authorList>
            <person name="Sharma Rahul"/>
            <person name="Thines Marco"/>
        </authorList>
    </citation>
    <scope>NUCLEOTIDE SEQUENCE</scope>
</reference>
<name>A0A0F7SHT1_PHARH</name>
<dbReference type="AlphaFoldDB" id="A0A0F7SHT1"/>
<dbReference type="PANTHER" id="PTHR18829:SF0">
    <property type="entry name" value="PROTEIN YAE1 HOMOLOG"/>
    <property type="match status" value="1"/>
</dbReference>
<dbReference type="PANTHER" id="PTHR18829">
    <property type="entry name" value="PROTEIN YAE1 HOMOLOG"/>
    <property type="match status" value="1"/>
</dbReference>
<evidence type="ECO:0000313" key="1">
    <source>
        <dbReference type="EMBL" id="CDZ97945.1"/>
    </source>
</evidence>
<sequence>MSLSPSHTSDIIDDQDDWLDDTAVDMTSMSMSGTNLSMADKEWASMDEKFTNDGYREGIPEGKLSTLQPGFDDGFALAAPLARQFGGLKAQTSALLAMLNPPPGLRSKLPPMAALSDSIRDNQIKELKEISKELAVVRMEHLVGRDLEAEEHSKEHGIDIPNEHVGTVGGRCEESKGEKKIDNWNARLEKIKKDIGILVQEELPSSIEIVNS</sequence>
<organism evidence="1">
    <name type="scientific">Phaffia rhodozyma</name>
    <name type="common">Yeast</name>
    <name type="synonym">Xanthophyllomyces dendrorhous</name>
    <dbReference type="NCBI Taxonomy" id="264483"/>
    <lineage>
        <taxon>Eukaryota</taxon>
        <taxon>Fungi</taxon>
        <taxon>Dikarya</taxon>
        <taxon>Basidiomycota</taxon>
        <taxon>Agaricomycotina</taxon>
        <taxon>Tremellomycetes</taxon>
        <taxon>Cystofilobasidiales</taxon>
        <taxon>Mrakiaceae</taxon>
        <taxon>Phaffia</taxon>
    </lineage>
</organism>
<accession>A0A0F7SHT1</accession>